<organism evidence="1 2">
    <name type="scientific">Miniphocaeibacter halophilus</name>
    <dbReference type="NCBI Taxonomy" id="2931922"/>
    <lineage>
        <taxon>Bacteria</taxon>
        <taxon>Bacillati</taxon>
        <taxon>Bacillota</taxon>
        <taxon>Tissierellia</taxon>
        <taxon>Tissierellales</taxon>
        <taxon>Peptoniphilaceae</taxon>
        <taxon>Miniphocaeibacter</taxon>
    </lineage>
</organism>
<accession>A0AC61MUE7</accession>
<sequence>MTILLLTISLYAPWVHSLKEKRSIVKSLIAKLRNNYNISVVESDNQNLHQKITISLAAITFNSSKSDSLESKIIAFIEENTEASIINVEREIR</sequence>
<dbReference type="Proteomes" id="UP000595814">
    <property type="component" value="Chromosome"/>
</dbReference>
<reference evidence="1 2" key="1">
    <citation type="journal article" date="2022" name="Int. J. Syst. Evol. Microbiol.">
        <title>Miniphocaeibacter halophilus sp. nov., an ammonium-tolerant acetate-producing bacterium isolated from a biogas system.</title>
        <authorList>
            <person name="Schnurer A."/>
            <person name="Singh A."/>
            <person name="Bi S."/>
            <person name="Qiao W."/>
            <person name="Westerholm M."/>
        </authorList>
    </citation>
    <scope>NUCLEOTIDE SEQUENCE [LARGE SCALE GENOMIC DNA]</scope>
    <source>
        <strain evidence="1 2">AMB_01</strain>
    </source>
</reference>
<evidence type="ECO:0000313" key="2">
    <source>
        <dbReference type="Proteomes" id="UP000595814"/>
    </source>
</evidence>
<protein>
    <submittedName>
        <fullName evidence="1">DUF503 domain-containing protein</fullName>
    </submittedName>
</protein>
<dbReference type="EMBL" id="CP066744">
    <property type="protein sequence ID" value="QQK08444.1"/>
    <property type="molecule type" value="Genomic_DNA"/>
</dbReference>
<gene>
    <name evidence="1" type="ORF">JFY71_02605</name>
</gene>
<evidence type="ECO:0000313" key="1">
    <source>
        <dbReference type="EMBL" id="QQK08444.1"/>
    </source>
</evidence>
<keyword evidence="2" id="KW-1185">Reference proteome</keyword>
<name>A0AC61MUE7_9FIRM</name>
<proteinExistence type="predicted"/>